<accession>A0ABD6A2B7</accession>
<dbReference type="CDD" id="cd00412">
    <property type="entry name" value="pyrophosphatase"/>
    <property type="match status" value="1"/>
</dbReference>
<dbReference type="PANTHER" id="PTHR10286">
    <property type="entry name" value="INORGANIC PYROPHOSPHATASE"/>
    <property type="match status" value="1"/>
</dbReference>
<keyword evidence="7" id="KW-1185">Reference proteome</keyword>
<keyword evidence="2 5" id="KW-0479">Metal-binding</keyword>
<comment type="function">
    <text evidence="5">Catalyzes the hydrolysis of inorganic pyrophosphate (PPi) forming two phosphate ions.</text>
</comment>
<dbReference type="InterPro" id="IPR008162">
    <property type="entry name" value="Pyrophosphatase"/>
</dbReference>
<feature type="binding site" evidence="5">
    <location>
        <position position="192"/>
    </location>
    <ligand>
        <name>substrate</name>
    </ligand>
</feature>
<dbReference type="GO" id="GO:0005737">
    <property type="term" value="C:cytoplasm"/>
    <property type="evidence" value="ECO:0007669"/>
    <property type="project" value="UniProtKB-SubCell"/>
</dbReference>
<feature type="binding site" evidence="5">
    <location>
        <position position="155"/>
    </location>
    <ligand>
        <name>Mg(2+)</name>
        <dbReference type="ChEBI" id="CHEBI:18420"/>
        <label>1</label>
    </ligand>
</feature>
<keyword evidence="3 5" id="KW-0378">Hydrolase</keyword>
<evidence type="ECO:0000256" key="5">
    <source>
        <dbReference type="HAMAP-Rule" id="MF_00209"/>
    </source>
</evidence>
<proteinExistence type="inferred from homology"/>
<comment type="subunit">
    <text evidence="5">Homohexamer.</text>
</comment>
<feature type="binding site" evidence="5">
    <location>
        <position position="108"/>
    </location>
    <ligand>
        <name>substrate</name>
    </ligand>
</feature>
<evidence type="ECO:0000256" key="4">
    <source>
        <dbReference type="ARBA" id="ARBA00022842"/>
    </source>
</evidence>
<comment type="cofactor">
    <cofactor evidence="1 5">
        <name>Mg(2+)</name>
        <dbReference type="ChEBI" id="CHEBI:18420"/>
    </cofactor>
</comment>
<name>A0ABD6A2B7_9EURY</name>
<dbReference type="SUPFAM" id="SSF50324">
    <property type="entry name" value="Inorganic pyrophosphatase"/>
    <property type="match status" value="1"/>
</dbReference>
<comment type="subcellular location">
    <subcellularLocation>
        <location evidence="5">Cytoplasm</location>
    </subcellularLocation>
</comment>
<keyword evidence="5" id="KW-0963">Cytoplasm</keyword>
<dbReference type="HAMAP" id="MF_00209">
    <property type="entry name" value="Inorganic_PPase"/>
    <property type="match status" value="1"/>
</dbReference>
<feature type="binding site" evidence="5">
    <location>
        <position position="123"/>
    </location>
    <ligand>
        <name>Mg(2+)</name>
        <dbReference type="ChEBI" id="CHEBI:18420"/>
        <label>1</label>
    </ligand>
</feature>
<comment type="catalytic activity">
    <reaction evidence="5">
        <text>diphosphate + H2O = 2 phosphate + H(+)</text>
        <dbReference type="Rhea" id="RHEA:24576"/>
        <dbReference type="ChEBI" id="CHEBI:15377"/>
        <dbReference type="ChEBI" id="CHEBI:15378"/>
        <dbReference type="ChEBI" id="CHEBI:33019"/>
        <dbReference type="ChEBI" id="CHEBI:43474"/>
        <dbReference type="EC" id="3.6.1.1"/>
    </reaction>
</comment>
<dbReference type="GO" id="GO:0000287">
    <property type="term" value="F:magnesium ion binding"/>
    <property type="evidence" value="ECO:0007669"/>
    <property type="project" value="UniProtKB-UniRule"/>
</dbReference>
<comment type="similarity">
    <text evidence="5">Belongs to the PPase family.</text>
</comment>
<feature type="binding site" evidence="5">
    <location>
        <position position="96"/>
    </location>
    <ligand>
        <name>substrate</name>
    </ligand>
</feature>
<dbReference type="GO" id="GO:0004427">
    <property type="term" value="F:inorganic diphosphate phosphatase activity"/>
    <property type="evidence" value="ECO:0007669"/>
    <property type="project" value="UniProtKB-UniRule"/>
</dbReference>
<feature type="binding site" evidence="5">
    <location>
        <position position="123"/>
    </location>
    <ligand>
        <name>Mg(2+)</name>
        <dbReference type="ChEBI" id="CHEBI:18420"/>
        <label>2</label>
    </ligand>
</feature>
<comment type="caution">
    <text evidence="6">The sequence shown here is derived from an EMBL/GenBank/DDBJ whole genome shotgun (WGS) entry which is preliminary data.</text>
</comment>
<protein>
    <recommendedName>
        <fullName evidence="5">Inorganic pyrophosphatase</fullName>
        <ecNumber evidence="5">3.6.1.1</ecNumber>
    </recommendedName>
    <alternativeName>
        <fullName evidence="5">Pyrophosphate phospho-hydrolase</fullName>
        <shortName evidence="5">PPase</shortName>
    </alternativeName>
</protein>
<feature type="binding site" evidence="5">
    <location>
        <position position="118"/>
    </location>
    <ligand>
        <name>Mg(2+)</name>
        <dbReference type="ChEBI" id="CHEBI:18420"/>
        <label>1</label>
    </ligand>
</feature>
<organism evidence="6 7">
    <name type="scientific">Haloplanus litoreus</name>
    <dbReference type="NCBI Taxonomy" id="767515"/>
    <lineage>
        <taxon>Archaea</taxon>
        <taxon>Methanobacteriati</taxon>
        <taxon>Methanobacteriota</taxon>
        <taxon>Stenosarchaea group</taxon>
        <taxon>Halobacteria</taxon>
        <taxon>Halobacteriales</taxon>
        <taxon>Haloferacaceae</taxon>
        <taxon>Haloplanus</taxon>
    </lineage>
</organism>
<dbReference type="EC" id="3.6.1.1" evidence="5"/>
<sequence length="227" mass="24943">MFDDTDELPPSASRRSFLIGAGSAAGLAASGGVRAADGDEQRVEQLDATEPPMNYITDVDQHSDFPNTITAVSVAQMNSREKYEYRADPHRIILDRMLYSEVRYPGDYGFVPQTAMGDGDPLDVLVMLDSSLFPGCVLDVRPVAVIRMTDAGENDDKIIGVPADDPRWAHVSEVSDIPEHTREEIAEFFRTYKNLEPDGNIVVDGYDDSEAAKSIISDANTRFHSQG</sequence>
<evidence type="ECO:0000256" key="2">
    <source>
        <dbReference type="ARBA" id="ARBA00022723"/>
    </source>
</evidence>
<reference evidence="6 7" key="1">
    <citation type="journal article" date="2019" name="Int. J. Syst. Evol. Microbiol.">
        <title>The Global Catalogue of Microorganisms (GCM) 10K type strain sequencing project: providing services to taxonomists for standard genome sequencing and annotation.</title>
        <authorList>
            <consortium name="The Broad Institute Genomics Platform"/>
            <consortium name="The Broad Institute Genome Sequencing Center for Infectious Disease"/>
            <person name="Wu L."/>
            <person name="Ma J."/>
        </authorList>
    </citation>
    <scope>NUCLEOTIDE SEQUENCE [LARGE SCALE GENOMIC DNA]</scope>
    <source>
        <strain evidence="6 7">GX21</strain>
    </source>
</reference>
<gene>
    <name evidence="5" type="primary">ppa</name>
    <name evidence="6" type="ORF">ACFQKE_16205</name>
</gene>
<dbReference type="RefSeq" id="WP_379706288.1">
    <property type="nucleotide sequence ID" value="NZ_JBHTAT010000001.1"/>
</dbReference>
<keyword evidence="4 5" id="KW-0460">Magnesium</keyword>
<evidence type="ECO:0000256" key="1">
    <source>
        <dbReference type="ARBA" id="ARBA00001946"/>
    </source>
</evidence>
<evidence type="ECO:0000256" key="3">
    <source>
        <dbReference type="ARBA" id="ARBA00022801"/>
    </source>
</evidence>
<evidence type="ECO:0000313" key="7">
    <source>
        <dbReference type="Proteomes" id="UP001596434"/>
    </source>
</evidence>
<dbReference type="AlphaFoldDB" id="A0ABD6A2B7"/>
<dbReference type="InterPro" id="IPR036649">
    <property type="entry name" value="Pyrophosphatase_sf"/>
</dbReference>
<dbReference type="Gene3D" id="3.90.80.10">
    <property type="entry name" value="Inorganic pyrophosphatase"/>
    <property type="match status" value="1"/>
</dbReference>
<dbReference type="InterPro" id="IPR006311">
    <property type="entry name" value="TAT_signal"/>
</dbReference>
<dbReference type="Proteomes" id="UP001596434">
    <property type="component" value="Unassembled WGS sequence"/>
</dbReference>
<evidence type="ECO:0000313" key="6">
    <source>
        <dbReference type="EMBL" id="MFC7256830.1"/>
    </source>
</evidence>
<dbReference type="GeneID" id="96955225"/>
<dbReference type="Pfam" id="PF00719">
    <property type="entry name" value="Pyrophosphatase"/>
    <property type="match status" value="1"/>
</dbReference>
<dbReference type="PROSITE" id="PS00387">
    <property type="entry name" value="PPASE"/>
    <property type="match status" value="1"/>
</dbReference>
<dbReference type="EMBL" id="JBHTAT010000001">
    <property type="protein sequence ID" value="MFC7256830.1"/>
    <property type="molecule type" value="Genomic_DNA"/>
</dbReference>
<feature type="binding site" evidence="5">
    <location>
        <position position="82"/>
    </location>
    <ligand>
        <name>substrate</name>
    </ligand>
</feature>
<dbReference type="PROSITE" id="PS51318">
    <property type="entry name" value="TAT"/>
    <property type="match status" value="1"/>
</dbReference>